<feature type="compositionally biased region" description="Gly residues" evidence="1">
    <location>
        <begin position="49"/>
        <end position="62"/>
    </location>
</feature>
<reference evidence="2" key="1">
    <citation type="journal article" date="2019" name="BMC Genomics">
        <title>A new reference genome for Sorghum bicolor reveals high levels of sequence similarity between sweet and grain genotypes: implications for the genetics of sugar metabolism.</title>
        <authorList>
            <person name="Cooper E.A."/>
            <person name="Brenton Z.W."/>
            <person name="Flinn B.S."/>
            <person name="Jenkins J."/>
            <person name="Shu S."/>
            <person name="Flowers D."/>
            <person name="Luo F."/>
            <person name="Wang Y."/>
            <person name="Xia P."/>
            <person name="Barry K."/>
            <person name="Daum C."/>
            <person name="Lipzen A."/>
            <person name="Yoshinaga Y."/>
            <person name="Schmutz J."/>
            <person name="Saski C."/>
            <person name="Vermerris W."/>
            <person name="Kresovich S."/>
        </authorList>
    </citation>
    <scope>NUCLEOTIDE SEQUENCE</scope>
</reference>
<dbReference type="Proteomes" id="UP000807115">
    <property type="component" value="Chromosome 10"/>
</dbReference>
<protein>
    <submittedName>
        <fullName evidence="2">Uncharacterized protein</fullName>
    </submittedName>
</protein>
<gene>
    <name evidence="2" type="ORF">BDA96_10G089400</name>
</gene>
<accession>A0A921U0D4</accession>
<organism evidence="2 3">
    <name type="scientific">Sorghum bicolor</name>
    <name type="common">Sorghum</name>
    <name type="synonym">Sorghum vulgare</name>
    <dbReference type="NCBI Taxonomy" id="4558"/>
    <lineage>
        <taxon>Eukaryota</taxon>
        <taxon>Viridiplantae</taxon>
        <taxon>Streptophyta</taxon>
        <taxon>Embryophyta</taxon>
        <taxon>Tracheophyta</taxon>
        <taxon>Spermatophyta</taxon>
        <taxon>Magnoliopsida</taxon>
        <taxon>Liliopsida</taxon>
        <taxon>Poales</taxon>
        <taxon>Poaceae</taxon>
        <taxon>PACMAD clade</taxon>
        <taxon>Panicoideae</taxon>
        <taxon>Andropogonodae</taxon>
        <taxon>Andropogoneae</taxon>
        <taxon>Sorghinae</taxon>
        <taxon>Sorghum</taxon>
    </lineage>
</organism>
<feature type="region of interest" description="Disordered" evidence="1">
    <location>
        <begin position="34"/>
        <end position="114"/>
    </location>
</feature>
<evidence type="ECO:0000313" key="3">
    <source>
        <dbReference type="Proteomes" id="UP000807115"/>
    </source>
</evidence>
<dbReference type="EMBL" id="CM027689">
    <property type="protein sequence ID" value="KAG0513296.1"/>
    <property type="molecule type" value="Genomic_DNA"/>
</dbReference>
<comment type="caution">
    <text evidence="2">The sequence shown here is derived from an EMBL/GenBank/DDBJ whole genome shotgun (WGS) entry which is preliminary data.</text>
</comment>
<name>A0A921U0D4_SORBI</name>
<proteinExistence type="predicted"/>
<dbReference type="AlphaFoldDB" id="A0A921U0D4"/>
<evidence type="ECO:0000313" key="2">
    <source>
        <dbReference type="EMBL" id="KAG0513296.1"/>
    </source>
</evidence>
<evidence type="ECO:0000256" key="1">
    <source>
        <dbReference type="SAM" id="MobiDB-lite"/>
    </source>
</evidence>
<reference evidence="2" key="2">
    <citation type="submission" date="2020-10" db="EMBL/GenBank/DDBJ databases">
        <authorList>
            <person name="Cooper E.A."/>
            <person name="Brenton Z.W."/>
            <person name="Flinn B.S."/>
            <person name="Jenkins J."/>
            <person name="Shu S."/>
            <person name="Flowers D."/>
            <person name="Luo F."/>
            <person name="Wang Y."/>
            <person name="Xia P."/>
            <person name="Barry K."/>
            <person name="Daum C."/>
            <person name="Lipzen A."/>
            <person name="Yoshinaga Y."/>
            <person name="Schmutz J."/>
            <person name="Saski C."/>
            <person name="Vermerris W."/>
            <person name="Kresovich S."/>
        </authorList>
    </citation>
    <scope>NUCLEOTIDE SEQUENCE</scope>
</reference>
<sequence length="136" mass="14566">MIALVLYKNNSTLMLARNHIHIHPRYHSYARRLTSRESEAPRLAYGGRRNLGGRGGAGGGGQHPAELRTCADGGGREEETVAGGEEQRGRRRAQREREQRERAAAAGGGGRVARVASHGDDAMRETGSHAVAACGN</sequence>